<dbReference type="InterPro" id="IPR035307">
    <property type="entry name" value="DEFB136/42"/>
</dbReference>
<dbReference type="Pfam" id="PF17333">
    <property type="entry name" value="DEFB136"/>
    <property type="match status" value="1"/>
</dbReference>
<evidence type="ECO:0000313" key="2">
    <source>
        <dbReference type="EMBL" id="KAF6093270.1"/>
    </source>
</evidence>
<organism evidence="2 3">
    <name type="scientific">Phyllostomus discolor</name>
    <name type="common">pale spear-nosed bat</name>
    <dbReference type="NCBI Taxonomy" id="89673"/>
    <lineage>
        <taxon>Eukaryota</taxon>
        <taxon>Metazoa</taxon>
        <taxon>Chordata</taxon>
        <taxon>Craniata</taxon>
        <taxon>Vertebrata</taxon>
        <taxon>Euteleostomi</taxon>
        <taxon>Mammalia</taxon>
        <taxon>Eutheria</taxon>
        <taxon>Laurasiatheria</taxon>
        <taxon>Chiroptera</taxon>
        <taxon>Yangochiroptera</taxon>
        <taxon>Phyllostomidae</taxon>
        <taxon>Phyllostominae</taxon>
        <taxon>Phyllostomus</taxon>
    </lineage>
</organism>
<dbReference type="EMBL" id="JABVXQ010000008">
    <property type="protein sequence ID" value="KAF6093270.1"/>
    <property type="molecule type" value="Genomic_DNA"/>
</dbReference>
<accession>A0A833ZG25</accession>
<feature type="signal peptide" evidence="1">
    <location>
        <begin position="1"/>
        <end position="19"/>
    </location>
</feature>
<protein>
    <submittedName>
        <fullName evidence="2">Defensin beta 136</fullName>
    </submittedName>
</protein>
<reference evidence="2 3" key="1">
    <citation type="journal article" date="2020" name="Nature">
        <title>Six reference-quality genomes reveal evolution of bat adaptations.</title>
        <authorList>
            <person name="Jebb D."/>
            <person name="Huang Z."/>
            <person name="Pippel M."/>
            <person name="Hughes G.M."/>
            <person name="Lavrichenko K."/>
            <person name="Devanna P."/>
            <person name="Winkler S."/>
            <person name="Jermiin L.S."/>
            <person name="Skirmuntt E.C."/>
            <person name="Katzourakis A."/>
            <person name="Burkitt-Gray L."/>
            <person name="Ray D.A."/>
            <person name="Sullivan K.A.M."/>
            <person name="Roscito J.G."/>
            <person name="Kirilenko B.M."/>
            <person name="Davalos L.M."/>
            <person name="Corthals A.P."/>
            <person name="Power M.L."/>
            <person name="Jones G."/>
            <person name="Ransome R.D."/>
            <person name="Dechmann D.K.N."/>
            <person name="Locatelli A.G."/>
            <person name="Puechmaille S.J."/>
            <person name="Fedrigo O."/>
            <person name="Jarvis E.D."/>
            <person name="Hiller M."/>
            <person name="Vernes S.C."/>
            <person name="Myers E.W."/>
            <person name="Teeling E.C."/>
        </authorList>
    </citation>
    <scope>NUCLEOTIDE SEQUENCE [LARGE SCALE GENOMIC DNA]</scope>
    <source>
        <strain evidence="2">Bat1K_MPI-CBG_1</strain>
    </source>
</reference>
<evidence type="ECO:0000313" key="3">
    <source>
        <dbReference type="Proteomes" id="UP000664940"/>
    </source>
</evidence>
<dbReference type="AlphaFoldDB" id="A0A833ZG25"/>
<sequence length="76" mass="8518">MRFCLSGVLFLLLISLPLGDSVFGNDGVDVPFCRTLGGRCFLGCRVGWKWVSFCYSLLSCCTELKKHRPAQVKEQD</sequence>
<dbReference type="PANTHER" id="PTHR39413:SF1">
    <property type="entry name" value="DEFENSIN BETA 136"/>
    <property type="match status" value="1"/>
</dbReference>
<dbReference type="PANTHER" id="PTHR39413">
    <property type="entry name" value="BETA-DEFENSIN 136"/>
    <property type="match status" value="1"/>
</dbReference>
<feature type="chain" id="PRO_5032507887" evidence="1">
    <location>
        <begin position="20"/>
        <end position="76"/>
    </location>
</feature>
<comment type="caution">
    <text evidence="2">The sequence shown here is derived from an EMBL/GenBank/DDBJ whole genome shotgun (WGS) entry which is preliminary data.</text>
</comment>
<dbReference type="GO" id="GO:0001530">
    <property type="term" value="F:lipopolysaccharide binding"/>
    <property type="evidence" value="ECO:0007669"/>
    <property type="project" value="TreeGrafter"/>
</dbReference>
<dbReference type="GO" id="GO:0140367">
    <property type="term" value="P:antibacterial innate immune response"/>
    <property type="evidence" value="ECO:0007669"/>
    <property type="project" value="TreeGrafter"/>
</dbReference>
<evidence type="ECO:0000256" key="1">
    <source>
        <dbReference type="SAM" id="SignalP"/>
    </source>
</evidence>
<dbReference type="Proteomes" id="UP000664940">
    <property type="component" value="Unassembled WGS sequence"/>
</dbReference>
<gene>
    <name evidence="2" type="ORF">HJG60_003755</name>
</gene>
<name>A0A833ZG25_9CHIR</name>
<keyword evidence="1" id="KW-0732">Signal</keyword>
<proteinExistence type="predicted"/>
<dbReference type="GO" id="GO:0061760">
    <property type="term" value="P:antifungal innate immune response"/>
    <property type="evidence" value="ECO:0007669"/>
    <property type="project" value="TreeGrafter"/>
</dbReference>